<proteinExistence type="predicted"/>
<feature type="compositionally biased region" description="Basic and acidic residues" evidence="1">
    <location>
        <begin position="479"/>
        <end position="505"/>
    </location>
</feature>
<name>A0ABZ2BWM3_9RHOB</name>
<feature type="region of interest" description="Disordered" evidence="1">
    <location>
        <begin position="476"/>
        <end position="506"/>
    </location>
</feature>
<sequence>MSAGVDREAGQATVGFNEVAAVAATTGNRRDRSPLTLRLTPEERQRLEELAAGMTLSAYVRACMFGAEAAKRKRRPKDVVEDKKAAAEALALLGQSRIASNLNQLAYALARGNRRGLVAVDADGKVWSLSRWCGVKPRALAQKITDIEQLPAVDAARALAQALPAQAPRPQTDSKIKVLAALVAQQRGERADLVSQQKLDEATRVAQQPKGLQIAFMKMTGRFDAHVDRCARQAAATQAAAQLAQQDLIDRHLTERRALMPAPAHKPTQQRLEIKAEPTGLTRERLIAHPTLILDELSKTRAAFTRTDTLRALSQWIDDPQTLSKLADGALKSSEAVRLSSDKHPVYTTIDYQKAETQLHQSAAALRADKTSPVMSSHITTALAAKTREMRRAFGWALSAEQEAAVRHVTGPERLANVEGLAGAGKSTMLETATDAWRKKGVTVHGAALAGKAADGLQEASGIQSRTLASLELSWENGQPHKGDHSMSDDTKATHRPEETLREGTLKAAIWRNEGEKGAYHSVTVARTYKDGDGNLQDTQNFRPKDMLGLSELARQAHHTVHERDREMFKEQRREGQGKAQSRNRGQSR</sequence>
<feature type="compositionally biased region" description="Basic and acidic residues" evidence="1">
    <location>
        <begin position="560"/>
        <end position="577"/>
    </location>
</feature>
<keyword evidence="3" id="KW-1185">Reference proteome</keyword>
<dbReference type="Proteomes" id="UP001318682">
    <property type="component" value="Chromosome"/>
</dbReference>
<reference evidence="3" key="2">
    <citation type="submission" date="2024-01" db="EMBL/GenBank/DDBJ databases">
        <title>Roseobacter fucihabitans sp. nov., isolated from the brown alga Fucus spiralis.</title>
        <authorList>
            <person name="Hahnke S."/>
            <person name="Berger M."/>
            <person name="Schlingloff A."/>
            <person name="Athale I."/>
            <person name="Neumann-Schaal M."/>
            <person name="Adenaya A."/>
            <person name="Poehlein A."/>
            <person name="Daniel R."/>
            <person name="Pertersen J."/>
            <person name="Brinkhoff T."/>
        </authorList>
    </citation>
    <scope>NUCLEOTIDE SEQUENCE [LARGE SCALE GENOMIC DNA]</scope>
    <source>
        <strain evidence="3">B14</strain>
    </source>
</reference>
<protein>
    <recommendedName>
        <fullName evidence="4">TrwC relaxase domain-containing protein</fullName>
    </recommendedName>
</protein>
<feature type="compositionally biased region" description="Polar residues" evidence="1">
    <location>
        <begin position="579"/>
        <end position="589"/>
    </location>
</feature>
<evidence type="ECO:0000256" key="1">
    <source>
        <dbReference type="SAM" id="MobiDB-lite"/>
    </source>
</evidence>
<organism evidence="2 3">
    <name type="scientific">Roseobacter fucihabitans</name>
    <dbReference type="NCBI Taxonomy" id="1537242"/>
    <lineage>
        <taxon>Bacteria</taxon>
        <taxon>Pseudomonadati</taxon>
        <taxon>Pseudomonadota</taxon>
        <taxon>Alphaproteobacteria</taxon>
        <taxon>Rhodobacterales</taxon>
        <taxon>Roseobacteraceae</taxon>
        <taxon>Roseobacter</taxon>
    </lineage>
</organism>
<evidence type="ECO:0000313" key="2">
    <source>
        <dbReference type="EMBL" id="WVX49845.1"/>
    </source>
</evidence>
<dbReference type="Gene3D" id="3.40.50.300">
    <property type="entry name" value="P-loop containing nucleotide triphosphate hydrolases"/>
    <property type="match status" value="1"/>
</dbReference>
<reference evidence="2 3" key="1">
    <citation type="submission" date="2015-07" db="EMBL/GenBank/DDBJ databases">
        <authorList>
            <person name="Voget S."/>
            <person name="Dogs M."/>
            <person name="Brinkhoff T.H."/>
            <person name="Daniel R."/>
        </authorList>
    </citation>
    <scope>NUCLEOTIDE SEQUENCE [LARGE SCALE GENOMIC DNA]</scope>
    <source>
        <strain evidence="2 3">B14</strain>
    </source>
</reference>
<evidence type="ECO:0008006" key="4">
    <source>
        <dbReference type="Google" id="ProtNLM"/>
    </source>
</evidence>
<evidence type="ECO:0000313" key="3">
    <source>
        <dbReference type="Proteomes" id="UP001318682"/>
    </source>
</evidence>
<dbReference type="InterPro" id="IPR027417">
    <property type="entry name" value="P-loop_NTPase"/>
</dbReference>
<dbReference type="EMBL" id="CP143423">
    <property type="protein sequence ID" value="WVX49845.1"/>
    <property type="molecule type" value="Genomic_DNA"/>
</dbReference>
<feature type="region of interest" description="Disordered" evidence="1">
    <location>
        <begin position="554"/>
        <end position="589"/>
    </location>
</feature>
<accession>A0ABZ2BWM3</accession>
<dbReference type="RefSeq" id="WP_338469165.1">
    <property type="nucleotide sequence ID" value="NZ_CP143423.1"/>
</dbReference>
<gene>
    <name evidence="2" type="ORF">ROLI_029400</name>
</gene>
<dbReference type="Pfam" id="PF13604">
    <property type="entry name" value="AAA_30"/>
    <property type="match status" value="1"/>
</dbReference>
<dbReference type="InterPro" id="IPR053842">
    <property type="entry name" value="NikA-like"/>
</dbReference>
<dbReference type="Pfam" id="PF21983">
    <property type="entry name" value="NikA-like"/>
    <property type="match status" value="1"/>
</dbReference>